<organism evidence="1 2">
    <name type="scientific">Burkholderia vietnamiensis</name>
    <dbReference type="NCBI Taxonomy" id="60552"/>
    <lineage>
        <taxon>Bacteria</taxon>
        <taxon>Pseudomonadati</taxon>
        <taxon>Pseudomonadota</taxon>
        <taxon>Betaproteobacteria</taxon>
        <taxon>Burkholderiales</taxon>
        <taxon>Burkholderiaceae</taxon>
        <taxon>Burkholderia</taxon>
        <taxon>Burkholderia cepacia complex</taxon>
    </lineage>
</organism>
<accession>A0AAW7TAC9</accession>
<comment type="caution">
    <text evidence="1">The sequence shown here is derived from an EMBL/GenBank/DDBJ whole genome shotgun (WGS) entry which is preliminary data.</text>
</comment>
<evidence type="ECO:0000313" key="2">
    <source>
        <dbReference type="Proteomes" id="UP001171620"/>
    </source>
</evidence>
<reference evidence="1" key="1">
    <citation type="submission" date="2023-07" db="EMBL/GenBank/DDBJ databases">
        <title>A collection of bacterial strains from the Burkholderia cepacia Research Laboratory and Repository.</title>
        <authorList>
            <person name="Lipuma J."/>
            <person name="Spilker T."/>
            <person name="Caverly L."/>
        </authorList>
    </citation>
    <scope>NUCLEOTIDE SEQUENCE</scope>
    <source>
        <strain evidence="1">AU44268</strain>
    </source>
</reference>
<dbReference type="AlphaFoldDB" id="A0AAW7TAC9"/>
<protein>
    <submittedName>
        <fullName evidence="1">Uncharacterized protein</fullName>
    </submittedName>
</protein>
<name>A0AAW7TAC9_BURVI</name>
<dbReference type="EMBL" id="JAUJRV010000041">
    <property type="protein sequence ID" value="MDN7799177.1"/>
    <property type="molecule type" value="Genomic_DNA"/>
</dbReference>
<sequence length="74" mass="8026">MYLASIAGGHPGLSKFGLLAMGQQCVMGQTVWRVTEKISLTLVNEARATAMGDGFNRSMQQLDEISLSIKHRCA</sequence>
<dbReference type="Proteomes" id="UP001171620">
    <property type="component" value="Unassembled WGS sequence"/>
</dbReference>
<dbReference type="RefSeq" id="WP_106357587.1">
    <property type="nucleotide sequence ID" value="NZ_CADESV010000023.1"/>
</dbReference>
<proteinExistence type="predicted"/>
<gene>
    <name evidence="1" type="ORF">QZM33_29980</name>
</gene>
<evidence type="ECO:0000313" key="1">
    <source>
        <dbReference type="EMBL" id="MDN7799177.1"/>
    </source>
</evidence>